<dbReference type="GO" id="GO:0034719">
    <property type="term" value="C:SMN-Sm protein complex"/>
    <property type="evidence" value="ECO:0007669"/>
    <property type="project" value="TreeGrafter"/>
</dbReference>
<dbReference type="GO" id="GO:0005689">
    <property type="term" value="C:U12-type spliceosomal complex"/>
    <property type="evidence" value="ECO:0007669"/>
    <property type="project" value="TreeGrafter"/>
</dbReference>
<dbReference type="VEuPathDB" id="AmoebaDB:EIN_430400"/>
<comment type="subcellular location">
    <subcellularLocation>
        <location evidence="1 9">Nucleus</location>
    </subcellularLocation>
</comment>
<keyword evidence="6 9" id="KW-0508">mRNA splicing</keyword>
<dbReference type="GO" id="GO:0005687">
    <property type="term" value="C:U4 snRNP"/>
    <property type="evidence" value="ECO:0007669"/>
    <property type="project" value="TreeGrafter"/>
</dbReference>
<evidence type="ECO:0000256" key="3">
    <source>
        <dbReference type="ARBA" id="ARBA00022664"/>
    </source>
</evidence>
<keyword evidence="3 9" id="KW-0507">mRNA processing</keyword>
<feature type="domain" description="Sm" evidence="10">
    <location>
        <begin position="10"/>
        <end position="84"/>
    </location>
</feature>
<organism evidence="11 12">
    <name type="scientific">Entamoeba invadens IP1</name>
    <dbReference type="NCBI Taxonomy" id="370355"/>
    <lineage>
        <taxon>Eukaryota</taxon>
        <taxon>Amoebozoa</taxon>
        <taxon>Evosea</taxon>
        <taxon>Archamoebae</taxon>
        <taxon>Mastigamoebida</taxon>
        <taxon>Entamoebidae</taxon>
        <taxon>Entamoeba</taxon>
    </lineage>
</organism>
<evidence type="ECO:0000256" key="2">
    <source>
        <dbReference type="ARBA" id="ARBA00006850"/>
    </source>
</evidence>
<comment type="function">
    <text evidence="9">Plays a role in pre-mRNA splicing.</text>
</comment>
<dbReference type="GO" id="GO:0005682">
    <property type="term" value="C:U5 snRNP"/>
    <property type="evidence" value="ECO:0007669"/>
    <property type="project" value="TreeGrafter"/>
</dbReference>
<dbReference type="OMA" id="MSKAQPP"/>
<dbReference type="PANTHER" id="PTHR10553">
    <property type="entry name" value="SMALL NUCLEAR RIBONUCLEOPROTEIN"/>
    <property type="match status" value="1"/>
</dbReference>
<dbReference type="GO" id="GO:0005685">
    <property type="term" value="C:U1 snRNP"/>
    <property type="evidence" value="ECO:0007669"/>
    <property type="project" value="TreeGrafter"/>
</dbReference>
<dbReference type="InterPro" id="IPR044641">
    <property type="entry name" value="Lsm7/SmG-like"/>
</dbReference>
<protein>
    <recommendedName>
        <fullName evidence="9">Small nuclear ribonucleoprotein G</fullName>
        <shortName evidence="9">snRNP-G</shortName>
    </recommendedName>
</protein>
<reference evidence="11 12" key="1">
    <citation type="submission" date="2012-10" db="EMBL/GenBank/DDBJ databases">
        <authorList>
            <person name="Zafar N."/>
            <person name="Inman J."/>
            <person name="Hall N."/>
            <person name="Lorenzi H."/>
            <person name="Caler E."/>
        </authorList>
    </citation>
    <scope>NUCLEOTIDE SEQUENCE [LARGE SCALE GENOMIC DNA]</scope>
    <source>
        <strain evidence="11 12">IP1</strain>
    </source>
</reference>
<dbReference type="RefSeq" id="XP_004262005.1">
    <property type="nucleotide sequence ID" value="XM_004261957.1"/>
</dbReference>
<dbReference type="GO" id="GO:0097526">
    <property type="term" value="C:spliceosomal tri-snRNP complex"/>
    <property type="evidence" value="ECO:0007669"/>
    <property type="project" value="TreeGrafter"/>
</dbReference>
<keyword evidence="7 9" id="KW-0539">Nucleus</keyword>
<sequence>MDKKKVDFEKPKPELKHYMEKRIYVKIHCNRAIIGVLRGFDEYLNLVLDDAFDASHPENPQKIQLGQILIRGNSVLSLETVDPVQHKN</sequence>
<dbReference type="GO" id="GO:0000387">
    <property type="term" value="P:spliceosomal snRNP assembly"/>
    <property type="evidence" value="ECO:0007669"/>
    <property type="project" value="UniProtKB-UniRule"/>
</dbReference>
<dbReference type="Proteomes" id="UP000014680">
    <property type="component" value="Unassembled WGS sequence"/>
</dbReference>
<proteinExistence type="inferred from homology"/>
<evidence type="ECO:0000313" key="11">
    <source>
        <dbReference type="EMBL" id="ELP95234.1"/>
    </source>
</evidence>
<dbReference type="Gene3D" id="2.30.30.100">
    <property type="match status" value="1"/>
</dbReference>
<evidence type="ECO:0000256" key="7">
    <source>
        <dbReference type="ARBA" id="ARBA00023242"/>
    </source>
</evidence>
<evidence type="ECO:0000256" key="6">
    <source>
        <dbReference type="ARBA" id="ARBA00023187"/>
    </source>
</evidence>
<dbReference type="GO" id="GO:0071004">
    <property type="term" value="C:U2-type prespliceosome"/>
    <property type="evidence" value="ECO:0007669"/>
    <property type="project" value="TreeGrafter"/>
</dbReference>
<dbReference type="CDD" id="cd01719">
    <property type="entry name" value="Sm_G"/>
    <property type="match status" value="1"/>
</dbReference>
<keyword evidence="8 9" id="KW-0687">Ribonucleoprotein</keyword>
<dbReference type="SUPFAM" id="SSF50182">
    <property type="entry name" value="Sm-like ribonucleoproteins"/>
    <property type="match status" value="1"/>
</dbReference>
<dbReference type="GO" id="GO:0003723">
    <property type="term" value="F:RNA binding"/>
    <property type="evidence" value="ECO:0007669"/>
    <property type="project" value="UniProtKB-UniRule"/>
</dbReference>
<dbReference type="GO" id="GO:0071013">
    <property type="term" value="C:catalytic step 2 spliceosome"/>
    <property type="evidence" value="ECO:0007669"/>
    <property type="project" value="TreeGrafter"/>
</dbReference>
<evidence type="ECO:0000256" key="4">
    <source>
        <dbReference type="ARBA" id="ARBA00022728"/>
    </source>
</evidence>
<evidence type="ECO:0000256" key="9">
    <source>
        <dbReference type="RuleBase" id="RU365052"/>
    </source>
</evidence>
<accession>A0A0A1UGW9</accession>
<dbReference type="GeneID" id="14894234"/>
<name>A0A0A1UGW9_ENTIV</name>
<gene>
    <name evidence="11" type="ORF">EIN_430400</name>
</gene>
<dbReference type="AlphaFoldDB" id="A0A0A1UGW9"/>
<dbReference type="PANTHER" id="PTHR10553:SF2">
    <property type="entry name" value="SMALL NUCLEAR RIBONUCLEOPROTEIN G"/>
    <property type="match status" value="1"/>
</dbReference>
<dbReference type="GO" id="GO:0071011">
    <property type="term" value="C:precatalytic spliceosome"/>
    <property type="evidence" value="ECO:0007669"/>
    <property type="project" value="TreeGrafter"/>
</dbReference>
<keyword evidence="4 9" id="KW-0747">Spliceosome</keyword>
<dbReference type="GO" id="GO:0043186">
    <property type="term" value="C:P granule"/>
    <property type="evidence" value="ECO:0007669"/>
    <property type="project" value="TreeGrafter"/>
</dbReference>
<dbReference type="SMART" id="SM00651">
    <property type="entry name" value="Sm"/>
    <property type="match status" value="1"/>
</dbReference>
<dbReference type="InterPro" id="IPR010920">
    <property type="entry name" value="LSM_dom_sf"/>
</dbReference>
<comment type="similarity">
    <text evidence="2 9">Belongs to the snRNP Sm proteins family.</text>
</comment>
<dbReference type="EMBL" id="KB206168">
    <property type="protein sequence ID" value="ELP95234.1"/>
    <property type="molecule type" value="Genomic_DNA"/>
</dbReference>
<dbReference type="InterPro" id="IPR001163">
    <property type="entry name" value="Sm_dom_euk/arc"/>
</dbReference>
<dbReference type="InterPro" id="IPR034098">
    <property type="entry name" value="Sm_G"/>
</dbReference>
<evidence type="ECO:0000313" key="12">
    <source>
        <dbReference type="Proteomes" id="UP000014680"/>
    </source>
</evidence>
<dbReference type="GO" id="GO:0005686">
    <property type="term" value="C:U2 snRNP"/>
    <property type="evidence" value="ECO:0007669"/>
    <property type="project" value="TreeGrafter"/>
</dbReference>
<dbReference type="InterPro" id="IPR047575">
    <property type="entry name" value="Sm"/>
</dbReference>
<evidence type="ECO:0000256" key="1">
    <source>
        <dbReference type="ARBA" id="ARBA00004123"/>
    </source>
</evidence>
<evidence type="ECO:0000256" key="8">
    <source>
        <dbReference type="ARBA" id="ARBA00023274"/>
    </source>
</evidence>
<dbReference type="Pfam" id="PF01423">
    <property type="entry name" value="LSM"/>
    <property type="match status" value="1"/>
</dbReference>
<evidence type="ECO:0000259" key="10">
    <source>
        <dbReference type="PROSITE" id="PS52002"/>
    </source>
</evidence>
<keyword evidence="12" id="KW-1185">Reference proteome</keyword>
<dbReference type="OrthoDB" id="2146at2759"/>
<keyword evidence="5 9" id="KW-0694">RNA-binding</keyword>
<dbReference type="KEGG" id="eiv:EIN_430400"/>
<dbReference type="PROSITE" id="PS52002">
    <property type="entry name" value="SM"/>
    <property type="match status" value="1"/>
</dbReference>
<evidence type="ECO:0000256" key="5">
    <source>
        <dbReference type="ARBA" id="ARBA00022884"/>
    </source>
</evidence>